<evidence type="ECO:0000256" key="9">
    <source>
        <dbReference type="ARBA" id="ARBA00022837"/>
    </source>
</evidence>
<keyword evidence="6 16" id="KW-0812">Transmembrane</keyword>
<dbReference type="PANTHER" id="PTHR17554:SF2">
    <property type="entry name" value="TYRO PROTEIN TYROSINE KINASE-BINDING PROTEIN"/>
    <property type="match status" value="1"/>
</dbReference>
<evidence type="ECO:0000256" key="2">
    <source>
        <dbReference type="ARBA" id="ARBA00009791"/>
    </source>
</evidence>
<dbReference type="Pfam" id="PF07213">
    <property type="entry name" value="DAP10"/>
    <property type="match status" value="1"/>
</dbReference>
<dbReference type="GO" id="GO:0030316">
    <property type="term" value="P:osteoclast differentiation"/>
    <property type="evidence" value="ECO:0007669"/>
    <property type="project" value="UniProtKB-ARBA"/>
</dbReference>
<evidence type="ECO:0000256" key="4">
    <source>
        <dbReference type="ARBA" id="ARBA00022475"/>
    </source>
</evidence>
<keyword evidence="10" id="KW-0391">Immunity</keyword>
<dbReference type="GO" id="GO:0051897">
    <property type="term" value="P:positive regulation of phosphatidylinositol 3-kinase/protein kinase B signal transduction"/>
    <property type="evidence" value="ECO:0007669"/>
    <property type="project" value="InterPro"/>
</dbReference>
<dbReference type="GO" id="GO:0043548">
    <property type="term" value="F:phosphatidylinositol 3-kinase binding"/>
    <property type="evidence" value="ECO:0007669"/>
    <property type="project" value="InterPro"/>
</dbReference>
<comment type="subcellular location">
    <subcellularLocation>
        <location evidence="1">Cell membrane</location>
        <topology evidence="1">Single-pass type I membrane protein</topology>
    </subcellularLocation>
</comment>
<evidence type="ECO:0000313" key="18">
    <source>
        <dbReference type="Ensembl" id="ENSPCEP00000006571.1"/>
    </source>
</evidence>
<dbReference type="Gene3D" id="1.10.287.770">
    <property type="entry name" value="YojJ-like"/>
    <property type="match status" value="1"/>
</dbReference>
<protein>
    <recommendedName>
        <fullName evidence="3">TYRO protein tyrosine kinase-binding protein</fullName>
    </recommendedName>
    <alternativeName>
        <fullName evidence="14">DNAX-activation protein 12</fullName>
    </alternativeName>
</protein>
<dbReference type="FunFam" id="1.10.287.770:FF:000004">
    <property type="entry name" value="TYRO protein tyrosine kinase-binding protein"/>
    <property type="match status" value="1"/>
</dbReference>
<dbReference type="AlphaFoldDB" id="A0A8C8VGU3"/>
<dbReference type="GO" id="GO:0032816">
    <property type="term" value="P:positive regulation of natural killer cell activation"/>
    <property type="evidence" value="ECO:0007669"/>
    <property type="project" value="TreeGrafter"/>
</dbReference>
<evidence type="ECO:0000256" key="3">
    <source>
        <dbReference type="ARBA" id="ARBA00022356"/>
    </source>
</evidence>
<keyword evidence="7" id="KW-0479">Metal-binding</keyword>
<feature type="signal peptide" evidence="17">
    <location>
        <begin position="1"/>
        <end position="25"/>
    </location>
</feature>
<evidence type="ECO:0000313" key="19">
    <source>
        <dbReference type="Proteomes" id="UP000694393"/>
    </source>
</evidence>
<keyword evidence="11 16" id="KW-1133">Transmembrane helix</keyword>
<dbReference type="Ensembl" id="ENSPCET00000006811.1">
    <property type="protein sequence ID" value="ENSPCEP00000006571.1"/>
    <property type="gene ID" value="ENSPCEG00000005305.1"/>
</dbReference>
<evidence type="ECO:0000256" key="10">
    <source>
        <dbReference type="ARBA" id="ARBA00022859"/>
    </source>
</evidence>
<dbReference type="Proteomes" id="UP000694393">
    <property type="component" value="Unplaced"/>
</dbReference>
<dbReference type="GO" id="GO:0032911">
    <property type="term" value="P:negative regulation of transforming growth factor beta1 production"/>
    <property type="evidence" value="ECO:0007669"/>
    <property type="project" value="TreeGrafter"/>
</dbReference>
<name>A0A8C8VGU3_9SAUR</name>
<dbReference type="GO" id="GO:0046872">
    <property type="term" value="F:metal ion binding"/>
    <property type="evidence" value="ECO:0007669"/>
    <property type="project" value="UniProtKB-KW"/>
</dbReference>
<reference evidence="18" key="2">
    <citation type="submission" date="2025-09" db="UniProtKB">
        <authorList>
            <consortium name="Ensembl"/>
        </authorList>
    </citation>
    <scope>IDENTIFICATION</scope>
</reference>
<organism evidence="18 19">
    <name type="scientific">Pelusios castaneus</name>
    <name type="common">West African mud turtle</name>
    <dbReference type="NCBI Taxonomy" id="367368"/>
    <lineage>
        <taxon>Eukaryota</taxon>
        <taxon>Metazoa</taxon>
        <taxon>Chordata</taxon>
        <taxon>Craniata</taxon>
        <taxon>Vertebrata</taxon>
        <taxon>Euteleostomi</taxon>
        <taxon>Archelosauria</taxon>
        <taxon>Testudinata</taxon>
        <taxon>Testudines</taxon>
        <taxon>Pleurodira</taxon>
        <taxon>Pelomedusidae</taxon>
        <taxon>Pelusios</taxon>
    </lineage>
</organism>
<keyword evidence="12 16" id="KW-0472">Membrane</keyword>
<evidence type="ECO:0000256" key="16">
    <source>
        <dbReference type="SAM" id="Phobius"/>
    </source>
</evidence>
<evidence type="ECO:0000256" key="8">
    <source>
        <dbReference type="ARBA" id="ARBA00022729"/>
    </source>
</evidence>
<accession>A0A8C8VGU3</accession>
<comment type="similarity">
    <text evidence="2">Belongs to the TYROBP family.</text>
</comment>
<keyword evidence="5" id="KW-0597">Phosphoprotein</keyword>
<evidence type="ECO:0000256" key="11">
    <source>
        <dbReference type="ARBA" id="ARBA00022989"/>
    </source>
</evidence>
<feature type="region of interest" description="Disordered" evidence="15">
    <location>
        <begin position="71"/>
        <end position="93"/>
    </location>
</feature>
<evidence type="ECO:0000256" key="17">
    <source>
        <dbReference type="SAM" id="SignalP"/>
    </source>
</evidence>
<evidence type="ECO:0000256" key="7">
    <source>
        <dbReference type="ARBA" id="ARBA00022723"/>
    </source>
</evidence>
<dbReference type="GO" id="GO:0030889">
    <property type="term" value="P:negative regulation of B cell proliferation"/>
    <property type="evidence" value="ECO:0007669"/>
    <property type="project" value="UniProtKB-ARBA"/>
</dbReference>
<dbReference type="GO" id="GO:0005102">
    <property type="term" value="F:signaling receptor binding"/>
    <property type="evidence" value="ECO:0007669"/>
    <property type="project" value="InterPro"/>
</dbReference>
<dbReference type="GO" id="GO:0034241">
    <property type="term" value="P:positive regulation of macrophage fusion"/>
    <property type="evidence" value="ECO:0007669"/>
    <property type="project" value="TreeGrafter"/>
</dbReference>
<evidence type="ECO:0000256" key="15">
    <source>
        <dbReference type="SAM" id="MobiDB-lite"/>
    </source>
</evidence>
<dbReference type="GO" id="GO:0009986">
    <property type="term" value="C:cell surface"/>
    <property type="evidence" value="ECO:0007669"/>
    <property type="project" value="UniProtKB-ARBA"/>
</dbReference>
<evidence type="ECO:0000256" key="6">
    <source>
        <dbReference type="ARBA" id="ARBA00022692"/>
    </source>
</evidence>
<keyword evidence="4" id="KW-1003">Cell membrane</keyword>
<keyword evidence="9" id="KW-0106">Calcium</keyword>
<dbReference type="PANTHER" id="PTHR17554">
    <property type="entry name" value="TYRO PROTEIN TYROSINE KINASE-BINDING PROTEIN"/>
    <property type="match status" value="1"/>
</dbReference>
<reference evidence="18" key="1">
    <citation type="submission" date="2025-08" db="UniProtKB">
        <authorList>
            <consortium name="Ensembl"/>
        </authorList>
    </citation>
    <scope>IDENTIFICATION</scope>
</reference>
<dbReference type="GO" id="GO:0050776">
    <property type="term" value="P:regulation of immune response"/>
    <property type="evidence" value="ECO:0007669"/>
    <property type="project" value="InterPro"/>
</dbReference>
<evidence type="ECO:0000256" key="14">
    <source>
        <dbReference type="ARBA" id="ARBA00031252"/>
    </source>
</evidence>
<dbReference type="GO" id="GO:0002283">
    <property type="term" value="P:neutrophil activation involved in immune response"/>
    <property type="evidence" value="ECO:0007669"/>
    <property type="project" value="TreeGrafter"/>
</dbReference>
<evidence type="ECO:0000256" key="1">
    <source>
        <dbReference type="ARBA" id="ARBA00004251"/>
    </source>
</evidence>
<keyword evidence="19" id="KW-1185">Reference proteome</keyword>
<evidence type="ECO:0000256" key="12">
    <source>
        <dbReference type="ARBA" id="ARBA00023136"/>
    </source>
</evidence>
<dbReference type="GO" id="GO:1904151">
    <property type="term" value="P:positive regulation of microglial cell mediated cytotoxicity"/>
    <property type="evidence" value="ECO:0007669"/>
    <property type="project" value="TreeGrafter"/>
</dbReference>
<dbReference type="InterPro" id="IPR009861">
    <property type="entry name" value="HCST"/>
</dbReference>
<keyword evidence="13" id="KW-1015">Disulfide bond</keyword>
<sequence length="112" mass="11963">MDPPRPPTIFALLGLVWTLLGSVNAQRDCTGCPQLSGGMIAGLVLGDLLLTLLIALAVYFLAGKIHRQQGATGSAQGNAKKPHNLELESPYQELQGQKMDIYSDLKKPGASY</sequence>
<keyword evidence="8 17" id="KW-0732">Signal</keyword>
<dbReference type="InterPro" id="IPR026200">
    <property type="entry name" value="Tyrobp"/>
</dbReference>
<evidence type="ECO:0000256" key="13">
    <source>
        <dbReference type="ARBA" id="ARBA00023157"/>
    </source>
</evidence>
<evidence type="ECO:0000256" key="5">
    <source>
        <dbReference type="ARBA" id="ARBA00022553"/>
    </source>
</evidence>
<dbReference type="GO" id="GO:0007166">
    <property type="term" value="P:cell surface receptor signaling pathway"/>
    <property type="evidence" value="ECO:0007669"/>
    <property type="project" value="UniProtKB-ARBA"/>
</dbReference>
<proteinExistence type="inferred from homology"/>
<dbReference type="GO" id="GO:0005886">
    <property type="term" value="C:plasma membrane"/>
    <property type="evidence" value="ECO:0007669"/>
    <property type="project" value="UniProtKB-SubCell"/>
</dbReference>
<feature type="transmembrane region" description="Helical" evidence="16">
    <location>
        <begin position="35"/>
        <end position="62"/>
    </location>
</feature>
<dbReference type="GO" id="GO:0002282">
    <property type="term" value="P:microglial cell activation involved in immune response"/>
    <property type="evidence" value="ECO:0007669"/>
    <property type="project" value="TreeGrafter"/>
</dbReference>
<feature type="chain" id="PRO_5034437444" description="TYRO protein tyrosine kinase-binding protein" evidence="17">
    <location>
        <begin position="26"/>
        <end position="112"/>
    </location>
</feature>